<keyword evidence="3" id="KW-1185">Reference proteome</keyword>
<evidence type="ECO:0000313" key="2">
    <source>
        <dbReference type="EMBL" id="QOR70103.1"/>
    </source>
</evidence>
<accession>A0A7M1SU06</accession>
<evidence type="ECO:0000259" key="1">
    <source>
        <dbReference type="Pfam" id="PF05239"/>
    </source>
</evidence>
<gene>
    <name evidence="2" type="ORF">IM660_15945</name>
</gene>
<proteinExistence type="predicted"/>
<reference evidence="2 3" key="1">
    <citation type="submission" date="2020-10" db="EMBL/GenBank/DDBJ databases">
        <title>Haloactinobacterium sp. RN3S43, a bacterium isolated from saline soil.</title>
        <authorList>
            <person name="Sun J.-Q."/>
        </authorList>
    </citation>
    <scope>NUCLEOTIDE SEQUENCE [LARGE SCALE GENOMIC DNA]</scope>
    <source>
        <strain evidence="2 3">RN3S43</strain>
    </source>
</reference>
<dbReference type="EMBL" id="CP063169">
    <property type="protein sequence ID" value="QOR70103.1"/>
    <property type="molecule type" value="Genomic_DNA"/>
</dbReference>
<name>A0A7M1SU06_9MICO</name>
<feature type="domain" description="PRC-barrel" evidence="1">
    <location>
        <begin position="16"/>
        <end position="51"/>
    </location>
</feature>
<organism evidence="2 3">
    <name type="scientific">Ruania alkalisoli</name>
    <dbReference type="NCBI Taxonomy" id="2779775"/>
    <lineage>
        <taxon>Bacteria</taxon>
        <taxon>Bacillati</taxon>
        <taxon>Actinomycetota</taxon>
        <taxon>Actinomycetes</taxon>
        <taxon>Micrococcales</taxon>
        <taxon>Ruaniaceae</taxon>
        <taxon>Ruania</taxon>
    </lineage>
</organism>
<sequence length="121" mass="12880">MTDATGSTEPIAEVREGMTVFDSSGEKVGTVRDVQMGDPQAVTAQGQGGGGENGNVVTYLAEAFRPGSLDDTVRERLARLGFVRIDSSGLFHRDRYTTSDEIAAVEDDAVHLSVPGDQLIH</sequence>
<dbReference type="Pfam" id="PF05239">
    <property type="entry name" value="PRC"/>
    <property type="match status" value="1"/>
</dbReference>
<dbReference type="InterPro" id="IPR027275">
    <property type="entry name" value="PRC-brl_dom"/>
</dbReference>
<dbReference type="Proteomes" id="UP000593758">
    <property type="component" value="Chromosome"/>
</dbReference>
<dbReference type="KEGG" id="halt:IM660_15945"/>
<evidence type="ECO:0000313" key="3">
    <source>
        <dbReference type="Proteomes" id="UP000593758"/>
    </source>
</evidence>
<protein>
    <submittedName>
        <fullName evidence="2">PRC-barrel domain-containing protein</fullName>
    </submittedName>
</protein>
<dbReference type="AlphaFoldDB" id="A0A7M1SU06"/>
<dbReference type="RefSeq" id="WP_159623241.1">
    <property type="nucleotide sequence ID" value="NZ_CP063169.1"/>
</dbReference>